<keyword evidence="7 9" id="KW-0406">Ion transport</keyword>
<evidence type="ECO:0000313" key="10">
    <source>
        <dbReference type="EMBL" id="SPF40977.1"/>
    </source>
</evidence>
<feature type="transmembrane region" description="Helical" evidence="9">
    <location>
        <begin position="566"/>
        <end position="591"/>
    </location>
</feature>
<feature type="transmembrane region" description="Helical" evidence="9">
    <location>
        <begin position="6"/>
        <end position="28"/>
    </location>
</feature>
<feature type="transmembrane region" description="Helical" evidence="9">
    <location>
        <begin position="140"/>
        <end position="159"/>
    </location>
</feature>
<keyword evidence="8 9" id="KW-0472">Membrane</keyword>
<organism evidence="10 11">
    <name type="scientific">Candidatus Sulfotelmatobacter kueseliae</name>
    <dbReference type="NCBI Taxonomy" id="2042962"/>
    <lineage>
        <taxon>Bacteria</taxon>
        <taxon>Pseudomonadati</taxon>
        <taxon>Acidobacteriota</taxon>
        <taxon>Terriglobia</taxon>
        <taxon>Terriglobales</taxon>
        <taxon>Candidatus Korobacteraceae</taxon>
        <taxon>Candidatus Sulfotelmatobacter</taxon>
    </lineage>
</organism>
<keyword evidence="10" id="KW-0378">Hydrolase</keyword>
<dbReference type="NCBIfam" id="TIGR00680">
    <property type="entry name" value="kdpA"/>
    <property type="match status" value="1"/>
</dbReference>
<dbReference type="HAMAP" id="MF_00275">
    <property type="entry name" value="KdpA"/>
    <property type="match status" value="1"/>
</dbReference>
<keyword evidence="2 9" id="KW-1003">Cell membrane</keyword>
<proteinExistence type="inferred from homology"/>
<dbReference type="Proteomes" id="UP000238701">
    <property type="component" value="Unassembled WGS sequence"/>
</dbReference>
<evidence type="ECO:0000256" key="7">
    <source>
        <dbReference type="ARBA" id="ARBA00023065"/>
    </source>
</evidence>
<dbReference type="PANTHER" id="PTHR30607">
    <property type="entry name" value="POTASSIUM-TRANSPORTING ATPASE A CHAIN"/>
    <property type="match status" value="1"/>
</dbReference>
<comment type="similarity">
    <text evidence="9">Belongs to the KdpA family.</text>
</comment>
<dbReference type="OrthoDB" id="9763796at2"/>
<evidence type="ECO:0000313" key="11">
    <source>
        <dbReference type="Proteomes" id="UP000238701"/>
    </source>
</evidence>
<dbReference type="InterPro" id="IPR004623">
    <property type="entry name" value="KdpA"/>
</dbReference>
<accession>A0A2U3KN32</accession>
<dbReference type="PIRSF" id="PIRSF001294">
    <property type="entry name" value="K_ATPaseA"/>
    <property type="match status" value="1"/>
</dbReference>
<protein>
    <recommendedName>
        <fullName evidence="9">Potassium-transporting ATPase potassium-binding subunit</fullName>
    </recommendedName>
    <alternativeName>
        <fullName evidence="9">ATP phosphohydrolase [potassium-transporting] A chain</fullName>
    </alternativeName>
    <alternativeName>
        <fullName evidence="9">Potassium-binding and translocating subunit A</fullName>
    </alternativeName>
    <alternativeName>
        <fullName evidence="9">Potassium-translocating ATPase A chain</fullName>
    </alternativeName>
</protein>
<evidence type="ECO:0000256" key="3">
    <source>
        <dbReference type="ARBA" id="ARBA00022538"/>
    </source>
</evidence>
<feature type="transmembrane region" description="Helical" evidence="9">
    <location>
        <begin position="494"/>
        <end position="519"/>
    </location>
</feature>
<keyword evidence="1 9" id="KW-0813">Transport</keyword>
<evidence type="ECO:0000256" key="8">
    <source>
        <dbReference type="ARBA" id="ARBA00023136"/>
    </source>
</evidence>
<feature type="transmembrane region" description="Helical" evidence="9">
    <location>
        <begin position="409"/>
        <end position="434"/>
    </location>
</feature>
<keyword evidence="4 9" id="KW-0812">Transmembrane</keyword>
<sequence length="602" mass="65084">MTINGWLQILVFLALIFAVTKPMGIFMAHVFARERTFLDPVLRPVERLLYRVTGVDEEHEMPWTEYATTMLVFSGVSMLVLYLIQRIQGASWMPFNPQHFAGVMPEHLAFNTAASFTTNTNWQVYSGETTMSYFTQMAGLAYHNFISAATGIALAIAFIRGIARRQMKTIGNFWVDMVRATLWVLLPFSVVGALLLVSQGVVQNLKAYDTVKLVEPQQVQRVGADGKPVVDPSGKPVMDTVSTQTIAQGPVASQEIIKEWGTNGGGFFNANSAHPFENPTPLSNLIELFAIFAVSAGLTYTLGRMTNSPAHGWAVWAAMAILFLCGVTTAYWAESQGNPLYPSTVAQHVTNTQPGGNMEGKETRFGIANSALFATVTTDASCGAINGWHDSFTPLGGMVPLVNIMLSEVIFGGVGAGLYGMLIYVVLAVFIAGLMVGRTPEYLGKKIEAYDVKMAMLVSLVFPLIILSLAGISVAKNFGTVGIFNPGPHGFSEILYAFVSAAGNNGSAFGGIIATNLWYDTAIGMTMLIGRFFMVIPMLAIAGNLAEKKYVPPSVGTFPVTTPLFTFLLISVILILGALTFFPALSLGPILEHLLLYVGKIF</sequence>
<evidence type="ECO:0000256" key="2">
    <source>
        <dbReference type="ARBA" id="ARBA00022475"/>
    </source>
</evidence>
<comment type="function">
    <text evidence="9">Part of the high-affinity ATP-driven potassium transport (or Kdp) system, which catalyzes the hydrolysis of ATP coupled with the electrogenic transport of potassium into the cytoplasm. This subunit binds the extracellular potassium ions and delivers the ions to the membrane domain of KdpB through an intramembrane tunnel.</text>
</comment>
<dbReference type="GO" id="GO:0008556">
    <property type="term" value="F:P-type potassium transmembrane transporter activity"/>
    <property type="evidence" value="ECO:0007669"/>
    <property type="project" value="InterPro"/>
</dbReference>
<dbReference type="AlphaFoldDB" id="A0A2U3KN32"/>
<dbReference type="GO" id="GO:0005886">
    <property type="term" value="C:plasma membrane"/>
    <property type="evidence" value="ECO:0007669"/>
    <property type="project" value="UniProtKB-SubCell"/>
</dbReference>
<keyword evidence="3 9" id="KW-0633">Potassium transport</keyword>
<dbReference type="GO" id="GO:0030955">
    <property type="term" value="F:potassium ion binding"/>
    <property type="evidence" value="ECO:0007669"/>
    <property type="project" value="UniProtKB-UniRule"/>
</dbReference>
<evidence type="ECO:0000256" key="5">
    <source>
        <dbReference type="ARBA" id="ARBA00022958"/>
    </source>
</evidence>
<evidence type="ECO:0000256" key="9">
    <source>
        <dbReference type="HAMAP-Rule" id="MF_00275"/>
    </source>
</evidence>
<dbReference type="PANTHER" id="PTHR30607:SF2">
    <property type="entry name" value="POTASSIUM-TRANSPORTING ATPASE POTASSIUM-BINDING SUBUNIT"/>
    <property type="match status" value="1"/>
</dbReference>
<feature type="transmembrane region" description="Helical" evidence="9">
    <location>
        <begin position="180"/>
        <end position="202"/>
    </location>
</feature>
<name>A0A2U3KN32_9BACT</name>
<reference evidence="11" key="1">
    <citation type="submission" date="2018-02" db="EMBL/GenBank/DDBJ databases">
        <authorList>
            <person name="Hausmann B."/>
        </authorList>
    </citation>
    <scope>NUCLEOTIDE SEQUENCE [LARGE SCALE GENOMIC DNA]</scope>
    <source>
        <strain evidence="11">Peat soil MAG SbA1</strain>
    </source>
</reference>
<evidence type="ECO:0000256" key="6">
    <source>
        <dbReference type="ARBA" id="ARBA00022989"/>
    </source>
</evidence>
<keyword evidence="6 9" id="KW-1133">Transmembrane helix</keyword>
<comment type="subcellular location">
    <subcellularLocation>
        <location evidence="9">Cell membrane</location>
        <topology evidence="9">Multi-pass membrane protein</topology>
    </subcellularLocation>
</comment>
<dbReference type="GO" id="GO:0016787">
    <property type="term" value="F:hydrolase activity"/>
    <property type="evidence" value="ECO:0007669"/>
    <property type="project" value="UniProtKB-KW"/>
</dbReference>
<feature type="transmembrane region" description="Helical" evidence="9">
    <location>
        <begin position="282"/>
        <end position="301"/>
    </location>
</feature>
<evidence type="ECO:0000256" key="1">
    <source>
        <dbReference type="ARBA" id="ARBA00022448"/>
    </source>
</evidence>
<keyword evidence="5 9" id="KW-0630">Potassium</keyword>
<dbReference type="EMBL" id="OMOD01000127">
    <property type="protein sequence ID" value="SPF40977.1"/>
    <property type="molecule type" value="Genomic_DNA"/>
</dbReference>
<feature type="transmembrane region" description="Helical" evidence="9">
    <location>
        <begin position="313"/>
        <end position="333"/>
    </location>
</feature>
<feature type="transmembrane region" description="Helical" evidence="9">
    <location>
        <begin position="66"/>
        <end position="84"/>
    </location>
</feature>
<gene>
    <name evidence="9 10" type="primary">kdpA</name>
    <name evidence="10" type="ORF">SBA1_340018</name>
</gene>
<dbReference type="Pfam" id="PF03814">
    <property type="entry name" value="KdpA"/>
    <property type="match status" value="1"/>
</dbReference>
<feature type="transmembrane region" description="Helical" evidence="9">
    <location>
        <begin position="528"/>
        <end position="546"/>
    </location>
</feature>
<feature type="transmembrane region" description="Helical" evidence="9">
    <location>
        <begin position="455"/>
        <end position="474"/>
    </location>
</feature>
<comment type="subunit">
    <text evidence="9">The system is composed of three essential subunits: KdpA, KdpB and KdpC.</text>
</comment>
<evidence type="ECO:0000256" key="4">
    <source>
        <dbReference type="ARBA" id="ARBA00022692"/>
    </source>
</evidence>